<protein>
    <recommendedName>
        <fullName evidence="5">Lipoprotein</fullName>
    </recommendedName>
</protein>
<keyword evidence="2" id="KW-0732">Signal</keyword>
<feature type="chain" id="PRO_5026793459" description="Lipoprotein" evidence="2">
    <location>
        <begin position="19"/>
        <end position="72"/>
    </location>
</feature>
<keyword evidence="4" id="KW-1185">Reference proteome</keyword>
<dbReference type="EMBL" id="WHNW01000003">
    <property type="protein sequence ID" value="MPV85956.1"/>
    <property type="molecule type" value="Genomic_DNA"/>
</dbReference>
<name>A0A6N7F264_9GAMM</name>
<evidence type="ECO:0000313" key="3">
    <source>
        <dbReference type="EMBL" id="MPV85956.1"/>
    </source>
</evidence>
<sequence>MKPLFTLMACLALTTFTAGCSMRHHEVRQSPDKSAASFRTRGYSHSIPRNQNLDGGYVEGTSYQTPNTLENR</sequence>
<gene>
    <name evidence="3" type="ORF">GCU85_04315</name>
</gene>
<evidence type="ECO:0008006" key="5">
    <source>
        <dbReference type="Google" id="ProtNLM"/>
    </source>
</evidence>
<feature type="region of interest" description="Disordered" evidence="1">
    <location>
        <begin position="23"/>
        <end position="72"/>
    </location>
</feature>
<dbReference type="Proteomes" id="UP000471298">
    <property type="component" value="Unassembled WGS sequence"/>
</dbReference>
<comment type="caution">
    <text evidence="3">The sequence shown here is derived from an EMBL/GenBank/DDBJ whole genome shotgun (WGS) entry which is preliminary data.</text>
</comment>
<dbReference type="RefSeq" id="WP_152809713.1">
    <property type="nucleotide sequence ID" value="NZ_WHNW01000003.1"/>
</dbReference>
<feature type="signal peptide" evidence="2">
    <location>
        <begin position="1"/>
        <end position="18"/>
    </location>
</feature>
<reference evidence="3 4" key="1">
    <citation type="submission" date="2019-10" db="EMBL/GenBank/DDBJ databases">
        <title>Cardiobacteriales fam. a chemoheterotrophic member of the order Cardiobacteriales, and proposal of Cardiobacteriales fam. nov.</title>
        <authorList>
            <person name="Wang C."/>
        </authorList>
    </citation>
    <scope>NUCLEOTIDE SEQUENCE [LARGE SCALE GENOMIC DNA]</scope>
    <source>
        <strain evidence="3 4">ML27</strain>
    </source>
</reference>
<organism evidence="3 4">
    <name type="scientific">Ostreibacterium oceani</name>
    <dbReference type="NCBI Taxonomy" id="2654998"/>
    <lineage>
        <taxon>Bacteria</taxon>
        <taxon>Pseudomonadati</taxon>
        <taxon>Pseudomonadota</taxon>
        <taxon>Gammaproteobacteria</taxon>
        <taxon>Cardiobacteriales</taxon>
        <taxon>Ostreibacteriaceae</taxon>
        <taxon>Ostreibacterium</taxon>
    </lineage>
</organism>
<dbReference type="InParanoid" id="A0A6N7F264"/>
<evidence type="ECO:0000256" key="1">
    <source>
        <dbReference type="SAM" id="MobiDB-lite"/>
    </source>
</evidence>
<proteinExistence type="predicted"/>
<accession>A0A6N7F264</accession>
<feature type="compositionally biased region" description="Polar residues" evidence="1">
    <location>
        <begin position="61"/>
        <end position="72"/>
    </location>
</feature>
<evidence type="ECO:0000256" key="2">
    <source>
        <dbReference type="SAM" id="SignalP"/>
    </source>
</evidence>
<dbReference type="PROSITE" id="PS51257">
    <property type="entry name" value="PROKAR_LIPOPROTEIN"/>
    <property type="match status" value="1"/>
</dbReference>
<evidence type="ECO:0000313" key="4">
    <source>
        <dbReference type="Proteomes" id="UP000471298"/>
    </source>
</evidence>
<dbReference type="AlphaFoldDB" id="A0A6N7F264"/>